<evidence type="ECO:0000256" key="8">
    <source>
        <dbReference type="ARBA" id="ARBA00039386"/>
    </source>
</evidence>
<dbReference type="InterPro" id="IPR041854">
    <property type="entry name" value="BFD-like_2Fe2S-bd_dom_sf"/>
</dbReference>
<evidence type="ECO:0000256" key="3">
    <source>
        <dbReference type="ARBA" id="ARBA00022723"/>
    </source>
</evidence>
<dbReference type="Proteomes" id="UP000029640">
    <property type="component" value="Unassembled WGS sequence"/>
</dbReference>
<comment type="cofactor">
    <cofactor evidence="7">
        <name>[2Fe-2S] cluster</name>
        <dbReference type="ChEBI" id="CHEBI:190135"/>
    </cofactor>
</comment>
<dbReference type="Pfam" id="PF04324">
    <property type="entry name" value="Fer2_BFD"/>
    <property type="match status" value="1"/>
</dbReference>
<dbReference type="STRING" id="1265313.HRUBRA_02819"/>
<evidence type="ECO:0000256" key="7">
    <source>
        <dbReference type="ARBA" id="ARBA00034078"/>
    </source>
</evidence>
<evidence type="ECO:0000256" key="1">
    <source>
        <dbReference type="ARBA" id="ARBA00022448"/>
    </source>
</evidence>
<keyword evidence="6" id="KW-0411">Iron-sulfur</keyword>
<keyword evidence="2" id="KW-0001">2Fe-2S</keyword>
<dbReference type="PANTHER" id="PTHR37424">
    <property type="entry name" value="BACTERIOFERRITIN-ASSOCIATED FERREDOXIN"/>
    <property type="match status" value="1"/>
</dbReference>
<dbReference type="EMBL" id="AUVB01000089">
    <property type="protein sequence ID" value="KGE02554.1"/>
    <property type="molecule type" value="Genomic_DNA"/>
</dbReference>
<keyword evidence="12" id="KW-1185">Reference proteome</keyword>
<keyword evidence="3" id="KW-0479">Metal-binding</keyword>
<accession>A0A095WV63</accession>
<keyword evidence="1" id="KW-0813">Transport</keyword>
<keyword evidence="5" id="KW-0408">Iron</keyword>
<evidence type="ECO:0000256" key="9">
    <source>
        <dbReference type="ARBA" id="ARBA00046332"/>
    </source>
</evidence>
<keyword evidence="4" id="KW-0249">Electron transport</keyword>
<evidence type="ECO:0000313" key="12">
    <source>
        <dbReference type="Proteomes" id="UP000029640"/>
    </source>
</evidence>
<dbReference type="InterPro" id="IPR052371">
    <property type="entry name" value="BFD-associated_ferredoxin"/>
</dbReference>
<name>A0A095WV63_9GAMM</name>
<dbReference type="OrthoDB" id="9815350at2"/>
<dbReference type="PANTHER" id="PTHR37424:SF1">
    <property type="entry name" value="BACTERIOFERRITIN-ASSOCIATED FERREDOXIN"/>
    <property type="match status" value="1"/>
</dbReference>
<gene>
    <name evidence="11" type="ORF">HRUBRA_02819</name>
</gene>
<protein>
    <recommendedName>
        <fullName evidence="8">Bacterioferritin-associated ferredoxin</fullName>
    </recommendedName>
</protein>
<evidence type="ECO:0000256" key="2">
    <source>
        <dbReference type="ARBA" id="ARBA00022714"/>
    </source>
</evidence>
<dbReference type="CDD" id="cd19945">
    <property type="entry name" value="Fer2_BFD"/>
    <property type="match status" value="1"/>
</dbReference>
<evidence type="ECO:0000313" key="11">
    <source>
        <dbReference type="EMBL" id="KGE02554.1"/>
    </source>
</evidence>
<organism evidence="11 12">
    <name type="scientific">Pseudohaliea rubra DSM 19751</name>
    <dbReference type="NCBI Taxonomy" id="1265313"/>
    <lineage>
        <taxon>Bacteria</taxon>
        <taxon>Pseudomonadati</taxon>
        <taxon>Pseudomonadota</taxon>
        <taxon>Gammaproteobacteria</taxon>
        <taxon>Cellvibrionales</taxon>
        <taxon>Halieaceae</taxon>
        <taxon>Pseudohaliea</taxon>
    </lineage>
</organism>
<dbReference type="InterPro" id="IPR007419">
    <property type="entry name" value="BFD-like_2Fe2S-bd_dom"/>
</dbReference>
<feature type="domain" description="BFD-like [2Fe-2S]-binding" evidence="10">
    <location>
        <begin position="3"/>
        <end position="51"/>
    </location>
</feature>
<evidence type="ECO:0000259" key="10">
    <source>
        <dbReference type="Pfam" id="PF04324"/>
    </source>
</evidence>
<evidence type="ECO:0000256" key="5">
    <source>
        <dbReference type="ARBA" id="ARBA00023004"/>
    </source>
</evidence>
<evidence type="ECO:0000256" key="6">
    <source>
        <dbReference type="ARBA" id="ARBA00023014"/>
    </source>
</evidence>
<proteinExistence type="inferred from homology"/>
<dbReference type="HOGENOM" id="CLU_159205_2_0_6"/>
<reference evidence="11 12" key="1">
    <citation type="journal article" date="2014" name="Genome Announc.">
        <title>Genome Sequence of Gammaproteobacterial Pseudohaliea rubra Type Strain DSM 19751, Isolated from Coastal Seawater of the Mediterranean Sea.</title>
        <authorList>
            <person name="Spring S."/>
            <person name="Fiebig A."/>
            <person name="Riedel T."/>
            <person name="Goker M."/>
            <person name="Klenk H.P."/>
        </authorList>
    </citation>
    <scope>NUCLEOTIDE SEQUENCE [LARGE SCALE GENOMIC DNA]</scope>
    <source>
        <strain evidence="11 12">DSM 19751</strain>
    </source>
</reference>
<evidence type="ECO:0000256" key="4">
    <source>
        <dbReference type="ARBA" id="ARBA00022982"/>
    </source>
</evidence>
<dbReference type="AlphaFoldDB" id="A0A095WV63"/>
<dbReference type="eggNOG" id="COG2906">
    <property type="taxonomic scope" value="Bacteria"/>
</dbReference>
<dbReference type="GO" id="GO:0046872">
    <property type="term" value="F:metal ion binding"/>
    <property type="evidence" value="ECO:0007669"/>
    <property type="project" value="UniProtKB-KW"/>
</dbReference>
<sequence length="69" mass="7133">MFVCLCNGITESQIRAAASTGISTLEELTEHLGVASQCGQCGAMAQAVLEEGGGMAIPEDRFYAAVRPA</sequence>
<comment type="similarity">
    <text evidence="9">Belongs to the Bfd family.</text>
</comment>
<dbReference type="RefSeq" id="WP_035515113.1">
    <property type="nucleotide sequence ID" value="NZ_KN234753.1"/>
</dbReference>
<dbReference type="Gene3D" id="1.10.10.1100">
    <property type="entry name" value="BFD-like [2Fe-2S]-binding domain"/>
    <property type="match status" value="1"/>
</dbReference>
<dbReference type="GO" id="GO:0051537">
    <property type="term" value="F:2 iron, 2 sulfur cluster binding"/>
    <property type="evidence" value="ECO:0007669"/>
    <property type="project" value="UniProtKB-KW"/>
</dbReference>
<comment type="caution">
    <text evidence="11">The sequence shown here is derived from an EMBL/GenBank/DDBJ whole genome shotgun (WGS) entry which is preliminary data.</text>
</comment>